<evidence type="ECO:0000313" key="3">
    <source>
        <dbReference type="Proteomes" id="UP000321304"/>
    </source>
</evidence>
<name>A0A560LD89_9BRAD</name>
<protein>
    <submittedName>
        <fullName evidence="2">Uncharacterized protein</fullName>
    </submittedName>
</protein>
<accession>A0A560LD89</accession>
<dbReference type="EMBL" id="VITY01000011">
    <property type="protein sequence ID" value="TWB93169.1"/>
    <property type="molecule type" value="Genomic_DNA"/>
</dbReference>
<dbReference type="AlphaFoldDB" id="A0A560LD89"/>
<dbReference type="Proteomes" id="UP000321304">
    <property type="component" value="Unassembled WGS sequence"/>
</dbReference>
<keyword evidence="1" id="KW-0472">Membrane</keyword>
<proteinExistence type="predicted"/>
<comment type="caution">
    <text evidence="2">The sequence shown here is derived from an EMBL/GenBank/DDBJ whole genome shotgun (WGS) entry which is preliminary data.</text>
</comment>
<keyword evidence="1" id="KW-0812">Transmembrane</keyword>
<reference evidence="2 3" key="1">
    <citation type="submission" date="2019-06" db="EMBL/GenBank/DDBJ databases">
        <title>Genomic Encyclopedia of Type Strains, Phase IV (KMG-V): Genome sequencing to study the core and pangenomes of soil and plant-associated prokaryotes.</title>
        <authorList>
            <person name="Whitman W."/>
        </authorList>
    </citation>
    <scope>NUCLEOTIDE SEQUENCE [LARGE SCALE GENOMIC DNA]</scope>
    <source>
        <strain evidence="2 3">BR 10355</strain>
    </source>
</reference>
<evidence type="ECO:0000313" key="2">
    <source>
        <dbReference type="EMBL" id="TWB93169.1"/>
    </source>
</evidence>
<organism evidence="2 3">
    <name type="scientific">Bradyrhizobium macuxiense</name>
    <dbReference type="NCBI Taxonomy" id="1755647"/>
    <lineage>
        <taxon>Bacteria</taxon>
        <taxon>Pseudomonadati</taxon>
        <taxon>Pseudomonadota</taxon>
        <taxon>Alphaproteobacteria</taxon>
        <taxon>Hyphomicrobiales</taxon>
        <taxon>Nitrobacteraceae</taxon>
        <taxon>Bradyrhizobium</taxon>
    </lineage>
</organism>
<feature type="transmembrane region" description="Helical" evidence="1">
    <location>
        <begin position="45"/>
        <end position="70"/>
    </location>
</feature>
<keyword evidence="1" id="KW-1133">Transmembrane helix</keyword>
<evidence type="ECO:0000256" key="1">
    <source>
        <dbReference type="SAM" id="Phobius"/>
    </source>
</evidence>
<sequence>MLALILASGICGLLLGRYFKVYVCFPTILILIPAAYFIGDGLTGAILTFVLSSTATQLCYLIGAASDLIIERFRSQTSRTEDFI</sequence>
<dbReference type="OrthoDB" id="8243879at2"/>
<gene>
    <name evidence="2" type="ORF">FBZ93_111208</name>
</gene>
<feature type="transmembrane region" description="Helical" evidence="1">
    <location>
        <begin position="21"/>
        <end position="39"/>
    </location>
</feature>
<keyword evidence="3" id="KW-1185">Reference proteome</keyword>
<dbReference type="RefSeq" id="WP_146990301.1">
    <property type="nucleotide sequence ID" value="NZ_VITY01000011.1"/>
</dbReference>